<comment type="caution">
    <text evidence="1">The sequence shown here is derived from an EMBL/GenBank/DDBJ whole genome shotgun (WGS) entry which is preliminary data.</text>
</comment>
<dbReference type="Proteomes" id="UP000662111">
    <property type="component" value="Unassembled WGS sequence"/>
</dbReference>
<proteinExistence type="predicted"/>
<evidence type="ECO:0000313" key="1">
    <source>
        <dbReference type="EMBL" id="GGK77366.1"/>
    </source>
</evidence>
<evidence type="ECO:0000313" key="2">
    <source>
        <dbReference type="Proteomes" id="UP000662111"/>
    </source>
</evidence>
<organism evidence="1 2">
    <name type="scientific">Ornithinimicrobium pekingense</name>
    <dbReference type="NCBI Taxonomy" id="384677"/>
    <lineage>
        <taxon>Bacteria</taxon>
        <taxon>Bacillati</taxon>
        <taxon>Actinomycetota</taxon>
        <taxon>Actinomycetes</taxon>
        <taxon>Micrococcales</taxon>
        <taxon>Ornithinimicrobiaceae</taxon>
        <taxon>Ornithinimicrobium</taxon>
    </lineage>
</organism>
<gene>
    <name evidence="1" type="ORF">GCM10011509_27420</name>
</gene>
<name>A0ABQ2FD43_9MICO</name>
<protein>
    <recommendedName>
        <fullName evidence="3">CHRD domain-containing protein</fullName>
    </recommendedName>
</protein>
<evidence type="ECO:0008006" key="3">
    <source>
        <dbReference type="Google" id="ProtNLM"/>
    </source>
</evidence>
<keyword evidence="2" id="KW-1185">Reference proteome</keyword>
<dbReference type="RefSeq" id="WP_022922012.1">
    <property type="nucleotide sequence ID" value="NZ_BMLB01000006.1"/>
</dbReference>
<accession>A0ABQ2FD43</accession>
<dbReference type="EMBL" id="BMLB01000006">
    <property type="protein sequence ID" value="GGK77366.1"/>
    <property type="molecule type" value="Genomic_DNA"/>
</dbReference>
<sequence length="194" mass="19420">MARTETSYLEADMFTSVALTFLSLGVAVGAVAGGVAHAPSAAPARSAPTVAAAPARGTFAIALDDPTGVLVEPVQGGKCELTGASTLTFSGALAGSAHGTSTVLIFAPCSEATVNPPGTYFDLFSFEGTFSGTVHGAAATGTLSYSGVTRPGGDIDNALMKLRDGAWATLHADAGLDPERPGVFVGTYDGRAKH</sequence>
<reference evidence="2" key="1">
    <citation type="journal article" date="2019" name="Int. J. Syst. Evol. Microbiol.">
        <title>The Global Catalogue of Microorganisms (GCM) 10K type strain sequencing project: providing services to taxonomists for standard genome sequencing and annotation.</title>
        <authorList>
            <consortium name="The Broad Institute Genomics Platform"/>
            <consortium name="The Broad Institute Genome Sequencing Center for Infectious Disease"/>
            <person name="Wu L."/>
            <person name="Ma J."/>
        </authorList>
    </citation>
    <scope>NUCLEOTIDE SEQUENCE [LARGE SCALE GENOMIC DNA]</scope>
    <source>
        <strain evidence="2">CGMCC 1.5362</strain>
    </source>
</reference>